<organism evidence="1 2">
    <name type="scientific">Variovorax paradoxus</name>
    <dbReference type="NCBI Taxonomy" id="34073"/>
    <lineage>
        <taxon>Bacteria</taxon>
        <taxon>Pseudomonadati</taxon>
        <taxon>Pseudomonadota</taxon>
        <taxon>Betaproteobacteria</taxon>
        <taxon>Burkholderiales</taxon>
        <taxon>Comamonadaceae</taxon>
        <taxon>Variovorax</taxon>
    </lineage>
</organism>
<sequence length="49" mass="5546">MSMFDRAGLLARARGSSASMRRRVILPIIKRSSFGGTYWQQTSDPKDDK</sequence>
<protein>
    <submittedName>
        <fullName evidence="1">Uncharacterized protein</fullName>
    </submittedName>
</protein>
<evidence type="ECO:0000313" key="1">
    <source>
        <dbReference type="EMBL" id="MDP9971233.1"/>
    </source>
</evidence>
<comment type="caution">
    <text evidence="1">The sequence shown here is derived from an EMBL/GenBank/DDBJ whole genome shotgun (WGS) entry which is preliminary data.</text>
</comment>
<name>A0AAW8EEL2_VARPD</name>
<dbReference type="RefSeq" id="WP_307593801.1">
    <property type="nucleotide sequence ID" value="NZ_JAUSRV010000005.1"/>
</dbReference>
<accession>A0AAW8EEL2</accession>
<proteinExistence type="predicted"/>
<reference evidence="1" key="1">
    <citation type="submission" date="2023-07" db="EMBL/GenBank/DDBJ databases">
        <title>Sorghum-associated microbial communities from plants grown in Nebraska, USA.</title>
        <authorList>
            <person name="Schachtman D."/>
        </authorList>
    </citation>
    <scope>NUCLEOTIDE SEQUENCE</scope>
    <source>
        <strain evidence="1">DS3315</strain>
    </source>
</reference>
<evidence type="ECO:0000313" key="2">
    <source>
        <dbReference type="Proteomes" id="UP001224845"/>
    </source>
</evidence>
<dbReference type="Proteomes" id="UP001224845">
    <property type="component" value="Unassembled WGS sequence"/>
</dbReference>
<gene>
    <name evidence="1" type="ORF">J2W39_002467</name>
</gene>
<dbReference type="EMBL" id="JAUSRV010000005">
    <property type="protein sequence ID" value="MDP9971233.1"/>
    <property type="molecule type" value="Genomic_DNA"/>
</dbReference>
<dbReference type="AlphaFoldDB" id="A0AAW8EEL2"/>